<evidence type="ECO:0000313" key="2">
    <source>
        <dbReference type="Proteomes" id="UP000018922"/>
    </source>
</evidence>
<dbReference type="SUPFAM" id="SSF52540">
    <property type="entry name" value="P-loop containing nucleoside triphosphate hydrolases"/>
    <property type="match status" value="1"/>
</dbReference>
<dbReference type="HOGENOM" id="CLU_094497_2_1_5"/>
<reference evidence="1 2" key="1">
    <citation type="journal article" date="2014" name="Genome Announc.">
        <title>Complete genome sequence of Magnetospirillum gryphiswaldense MSR-1.</title>
        <authorList>
            <person name="Wang X."/>
            <person name="Wang Q."/>
            <person name="Zhang W."/>
            <person name="Wang Y."/>
            <person name="Li L."/>
            <person name="Wen T."/>
            <person name="Zhang T."/>
            <person name="Zhang Y."/>
            <person name="Xu J."/>
            <person name="Hu J."/>
            <person name="Li S."/>
            <person name="Liu L."/>
            <person name="Liu J."/>
            <person name="Jiang W."/>
            <person name="Tian J."/>
            <person name="Li Y."/>
            <person name="Schuler D."/>
            <person name="Wang L."/>
            <person name="Li J."/>
        </authorList>
    </citation>
    <scope>NUCLEOTIDE SEQUENCE [LARGE SCALE GENOMIC DNA]</scope>
    <source>
        <strain evidence="2">DSM 6361 / JCM 21280 / NBRC 15271 / MSR-1</strain>
    </source>
</reference>
<dbReference type="Pfam" id="PF13671">
    <property type="entry name" value="AAA_33"/>
    <property type="match status" value="1"/>
</dbReference>
<dbReference type="PANTHER" id="PTHR39206">
    <property type="entry name" value="SLL8004 PROTEIN"/>
    <property type="match status" value="1"/>
</dbReference>
<proteinExistence type="predicted"/>
<dbReference type="Proteomes" id="UP000018922">
    <property type="component" value="Chromosome I"/>
</dbReference>
<organism evidence="1 2">
    <name type="scientific">Magnetospirillum gryphiswaldense (strain DSM 6361 / JCM 21280 / NBRC 15271 / MSR-1)</name>
    <dbReference type="NCBI Taxonomy" id="431944"/>
    <lineage>
        <taxon>Bacteria</taxon>
        <taxon>Pseudomonadati</taxon>
        <taxon>Pseudomonadota</taxon>
        <taxon>Alphaproteobacteria</taxon>
        <taxon>Rhodospirillales</taxon>
        <taxon>Rhodospirillaceae</taxon>
        <taxon>Magnetospirillum</taxon>
    </lineage>
</organism>
<dbReference type="EMBL" id="HG794546">
    <property type="protein sequence ID" value="CDK99138.1"/>
    <property type="molecule type" value="Genomic_DNA"/>
</dbReference>
<dbReference type="STRING" id="1430440.MGMSRv2__1923"/>
<dbReference type="InterPro" id="IPR027417">
    <property type="entry name" value="P-loop_NTPase"/>
</dbReference>
<sequence>MHQVWIIAGPNGSGKTTLTRKHLIGRLPVINPDEIARLLNPTKPDARETAVRAGREALTQRRQLITGRRSFAVETTFSGNQELALMKEARATGYKVNLIFVCTDSPLLSIGRIALRVKDGGHHVPGADVQRRYLRSLANLPKGLALADRSWLLDNTRPRMRLIASIERGQVKSMANNMPRWVRQAKLQVLEQEQGLSR</sequence>
<evidence type="ECO:0000313" key="1">
    <source>
        <dbReference type="EMBL" id="CDK99138.1"/>
    </source>
</evidence>
<dbReference type="eggNOG" id="COG4185">
    <property type="taxonomic scope" value="Bacteria"/>
</dbReference>
<dbReference type="AlphaFoldDB" id="V6F3T4"/>
<dbReference type="PANTHER" id="PTHR39206:SF1">
    <property type="entry name" value="SLL8004 PROTEIN"/>
    <property type="match status" value="1"/>
</dbReference>
<name>V6F3T4_MAGGM</name>
<evidence type="ECO:0008006" key="3">
    <source>
        <dbReference type="Google" id="ProtNLM"/>
    </source>
</evidence>
<dbReference type="KEGG" id="mgy:MGMSRv2__1923"/>
<keyword evidence="2" id="KW-1185">Reference proteome</keyword>
<gene>
    <name evidence="1" type="ordered locus">MGMSRv2__1923</name>
</gene>
<accession>V6F3T4</accession>
<dbReference type="Gene3D" id="3.40.50.300">
    <property type="entry name" value="P-loop containing nucleotide triphosphate hydrolases"/>
    <property type="match status" value="1"/>
</dbReference>
<protein>
    <recommendedName>
        <fullName evidence="3">UDP-N-acetylglucosamine kinase</fullName>
    </recommendedName>
</protein>